<dbReference type="EMBL" id="VRYY01000044">
    <property type="protein sequence ID" value="MBG3875860.1"/>
    <property type="molecule type" value="Genomic_DNA"/>
</dbReference>
<dbReference type="PANTHER" id="PTHR33434">
    <property type="entry name" value="DEGV DOMAIN-CONTAINING PROTEIN DR_1986-RELATED"/>
    <property type="match status" value="1"/>
</dbReference>
<dbReference type="SUPFAM" id="SSF82549">
    <property type="entry name" value="DAK1/DegV-like"/>
    <property type="match status" value="1"/>
</dbReference>
<evidence type="ECO:0000256" key="1">
    <source>
        <dbReference type="ARBA" id="ARBA00023121"/>
    </source>
</evidence>
<dbReference type="PROSITE" id="PS51482">
    <property type="entry name" value="DEGV"/>
    <property type="match status" value="1"/>
</dbReference>
<dbReference type="Pfam" id="PF21645">
    <property type="entry name" value="FakA-like_M"/>
    <property type="match status" value="1"/>
</dbReference>
<dbReference type="InterPro" id="IPR050270">
    <property type="entry name" value="DegV_domain_contain"/>
</dbReference>
<dbReference type="SUPFAM" id="SSF101473">
    <property type="entry name" value="DhaL-like"/>
    <property type="match status" value="1"/>
</dbReference>
<dbReference type="SMART" id="SM01121">
    <property type="entry name" value="Dak1_2"/>
    <property type="match status" value="1"/>
</dbReference>
<dbReference type="InterPro" id="IPR004007">
    <property type="entry name" value="DhaL_dom"/>
</dbReference>
<dbReference type="Gene3D" id="1.25.40.340">
    <property type="match status" value="1"/>
</dbReference>
<sequence>MADHHQAASAVEGQAQPSRISYLDGIRFRRVVRAAARRLIEKHGHLNAINVFPVPDGDTGSNMAGTMKSIVASTSATPESSIGRMSSIVAESALMGARGNSGVILAQFLAGFSEGVKDLSRVSPRDFAEAASLAARRAVEAIAHPKEGTILTVIRDWAEHLRENCHSYKDFHHLLHDSLDRARQSVQETREKLAALKAADVVDAGGLGFVYLLEGIAEFTERGTLNRRGKTDGPAETTGAVGAQDGAQADSATLGEAQERVAVEELTYGYCTECLIRSEAASPVDREELRCRLEQLGDSIVVAGAGAVTRVHVHTDTPDTVFAIAAEYGAVSHHKAEDMLRQHRDLLAAVAGGHPQAAPAPTGTAVVTDSTCDLPRELLDQYGIRTVPLRLFLDDEEYVDKVSISVDEFNRRLPSSRSARTSQPAPADFRTVYEEVLRTHAQVASLHVTAMYSGTHQSAATVARMVSPHIAAVDCRTLTVGLGLVVLEAARRAQAGMDAAEVARLAARDADNLHVYVSMETLDFAVRGGRMSRGTGMVAKLLHIKPVLCFDPRKGGKVDVAAKGIGPRRAGEKLFALLERAAANLDNPRFAVAHVGAPDTAARYAKELEARFGVAPLYVVPASPVLGCHSGPGACAVALLGDQKVG</sequence>
<organism evidence="3 4">
    <name type="scientific">Nitratidesulfovibrio oxamicus</name>
    <dbReference type="NCBI Taxonomy" id="32016"/>
    <lineage>
        <taxon>Bacteria</taxon>
        <taxon>Pseudomonadati</taxon>
        <taxon>Thermodesulfobacteriota</taxon>
        <taxon>Desulfovibrionia</taxon>
        <taxon>Desulfovibrionales</taxon>
        <taxon>Desulfovibrionaceae</taxon>
        <taxon>Nitratidesulfovibrio</taxon>
    </lineage>
</organism>
<dbReference type="Gene3D" id="3.40.50.10170">
    <property type="match status" value="1"/>
</dbReference>
<name>A0ABS0J0B3_9BACT</name>
<accession>A0ABS0J0B3</accession>
<dbReference type="RefSeq" id="WP_196608111.1">
    <property type="nucleotide sequence ID" value="NZ_VRYY01000044.1"/>
</dbReference>
<dbReference type="SMART" id="SM01120">
    <property type="entry name" value="Dak2"/>
    <property type="match status" value="1"/>
</dbReference>
<comment type="caution">
    <text evidence="3">The sequence shown here is derived from an EMBL/GenBank/DDBJ whole genome shotgun (WGS) entry which is preliminary data.</text>
</comment>
<dbReference type="InterPro" id="IPR048394">
    <property type="entry name" value="FakA-like_M"/>
</dbReference>
<dbReference type="Pfam" id="PF02645">
    <property type="entry name" value="DegV"/>
    <property type="match status" value="1"/>
</dbReference>
<gene>
    <name evidence="3" type="ORF">FVW20_02165</name>
</gene>
<proteinExistence type="predicted"/>
<dbReference type="Gene3D" id="3.30.1180.10">
    <property type="match status" value="1"/>
</dbReference>
<dbReference type="NCBIfam" id="TIGR00762">
    <property type="entry name" value="DegV"/>
    <property type="match status" value="1"/>
</dbReference>
<dbReference type="PROSITE" id="PS51480">
    <property type="entry name" value="DHAL"/>
    <property type="match status" value="1"/>
</dbReference>
<dbReference type="InterPro" id="IPR043168">
    <property type="entry name" value="DegV_C"/>
</dbReference>
<dbReference type="Pfam" id="PF02734">
    <property type="entry name" value="Dak2"/>
    <property type="match status" value="1"/>
</dbReference>
<dbReference type="Proteomes" id="UP001194469">
    <property type="component" value="Unassembled WGS sequence"/>
</dbReference>
<evidence type="ECO:0000259" key="2">
    <source>
        <dbReference type="PROSITE" id="PS51480"/>
    </source>
</evidence>
<keyword evidence="4" id="KW-1185">Reference proteome</keyword>
<evidence type="ECO:0000313" key="4">
    <source>
        <dbReference type="Proteomes" id="UP001194469"/>
    </source>
</evidence>
<dbReference type="PANTHER" id="PTHR33434:SF4">
    <property type="entry name" value="PHOSPHATASE PROTEIN"/>
    <property type="match status" value="1"/>
</dbReference>
<dbReference type="InterPro" id="IPR036117">
    <property type="entry name" value="DhaL_dom_sf"/>
</dbReference>
<dbReference type="InterPro" id="IPR033470">
    <property type="entry name" value="FakA-like_C"/>
</dbReference>
<reference evidence="3 4" key="1">
    <citation type="submission" date="2019-08" db="EMBL/GenBank/DDBJ databases">
        <authorList>
            <person name="Luo N."/>
        </authorList>
    </citation>
    <scope>NUCLEOTIDE SEQUENCE [LARGE SCALE GENOMIC DNA]</scope>
    <source>
        <strain evidence="3 4">NCIMB 9442</strain>
    </source>
</reference>
<evidence type="ECO:0000313" key="3">
    <source>
        <dbReference type="EMBL" id="MBG3875860.1"/>
    </source>
</evidence>
<feature type="domain" description="DhaL" evidence="2">
    <location>
        <begin position="26"/>
        <end position="218"/>
    </location>
</feature>
<dbReference type="InterPro" id="IPR003797">
    <property type="entry name" value="DegV"/>
</dbReference>
<protein>
    <submittedName>
        <fullName evidence="3">DegV family EDD domain-containing protein</fullName>
    </submittedName>
</protein>
<keyword evidence="1" id="KW-0446">Lipid-binding</keyword>